<evidence type="ECO:0000259" key="11">
    <source>
        <dbReference type="PROSITE" id="PS50929"/>
    </source>
</evidence>
<keyword evidence="5" id="KW-0067">ATP-binding</keyword>
<dbReference type="GO" id="GO:0016020">
    <property type="term" value="C:membrane"/>
    <property type="evidence" value="ECO:0007669"/>
    <property type="project" value="UniProtKB-SubCell"/>
</dbReference>
<dbReference type="Pfam" id="PF00005">
    <property type="entry name" value="ABC_tran"/>
    <property type="match status" value="2"/>
</dbReference>
<evidence type="ECO:0000256" key="6">
    <source>
        <dbReference type="ARBA" id="ARBA00022989"/>
    </source>
</evidence>
<dbReference type="FunFam" id="1.20.1560.10:FF:000010">
    <property type="entry name" value="Multidrug resistance-associated ABC transporter"/>
    <property type="match status" value="1"/>
</dbReference>
<feature type="transmembrane region" description="Helical" evidence="9">
    <location>
        <begin position="378"/>
        <end position="396"/>
    </location>
</feature>
<keyword evidence="2" id="KW-0813">Transport</keyword>
<feature type="transmembrane region" description="Helical" evidence="9">
    <location>
        <begin position="1114"/>
        <end position="1132"/>
    </location>
</feature>
<keyword evidence="7 9" id="KW-0472">Membrane</keyword>
<dbReference type="InterPro" id="IPR011527">
    <property type="entry name" value="ABC1_TM_dom"/>
</dbReference>
<dbReference type="InterPro" id="IPR017871">
    <property type="entry name" value="ABC_transporter-like_CS"/>
</dbReference>
<evidence type="ECO:0000256" key="1">
    <source>
        <dbReference type="ARBA" id="ARBA00004141"/>
    </source>
</evidence>
<dbReference type="GO" id="GO:0005524">
    <property type="term" value="F:ATP binding"/>
    <property type="evidence" value="ECO:0007669"/>
    <property type="project" value="UniProtKB-KW"/>
</dbReference>
<dbReference type="GeneID" id="73341855"/>
<comment type="subcellular location">
    <subcellularLocation>
        <location evidence="1">Membrane</location>
        <topology evidence="1">Multi-pass membrane protein</topology>
    </subcellularLocation>
</comment>
<dbReference type="Gene3D" id="1.20.1560.10">
    <property type="entry name" value="ABC transporter type 1, transmembrane domain"/>
    <property type="match status" value="2"/>
</dbReference>
<feature type="domain" description="ABC transporter" evidence="10">
    <location>
        <begin position="1201"/>
        <end position="1444"/>
    </location>
</feature>
<protein>
    <submittedName>
        <fullName evidence="12">ABC transporter</fullName>
    </submittedName>
</protein>
<feature type="transmembrane region" description="Helical" evidence="9">
    <location>
        <begin position="1027"/>
        <end position="1044"/>
    </location>
</feature>
<evidence type="ECO:0000256" key="5">
    <source>
        <dbReference type="ARBA" id="ARBA00022840"/>
    </source>
</evidence>
<feature type="domain" description="ABC transmembrane type-1" evidence="11">
    <location>
        <begin position="890"/>
        <end position="1165"/>
    </location>
</feature>
<keyword evidence="13" id="KW-1185">Reference proteome</keyword>
<dbReference type="InterPro" id="IPR027417">
    <property type="entry name" value="P-loop_NTPase"/>
</dbReference>
<dbReference type="CDD" id="cd03250">
    <property type="entry name" value="ABCC_MRP_domain1"/>
    <property type="match status" value="1"/>
</dbReference>
<dbReference type="InterPro" id="IPR003439">
    <property type="entry name" value="ABC_transporter-like_ATP-bd"/>
</dbReference>
<dbReference type="FunFam" id="3.40.50.300:FF:002040">
    <property type="entry name" value="ABC multidrug transporter (Eurofung)"/>
    <property type="match status" value="1"/>
</dbReference>
<accession>A0A9Q8SS10</accession>
<dbReference type="Gene3D" id="3.40.50.300">
    <property type="entry name" value="P-loop containing nucleotide triphosphate hydrolases"/>
    <property type="match status" value="2"/>
</dbReference>
<organism evidence="12 13">
    <name type="scientific">Colletotrichum lupini</name>
    <dbReference type="NCBI Taxonomy" id="145971"/>
    <lineage>
        <taxon>Eukaryota</taxon>
        <taxon>Fungi</taxon>
        <taxon>Dikarya</taxon>
        <taxon>Ascomycota</taxon>
        <taxon>Pezizomycotina</taxon>
        <taxon>Sordariomycetes</taxon>
        <taxon>Hypocreomycetidae</taxon>
        <taxon>Glomerellales</taxon>
        <taxon>Glomerellaceae</taxon>
        <taxon>Colletotrichum</taxon>
        <taxon>Colletotrichum acutatum species complex</taxon>
    </lineage>
</organism>
<dbReference type="Proteomes" id="UP000830671">
    <property type="component" value="Chromosome 4"/>
</dbReference>
<name>A0A9Q8SS10_9PEZI</name>
<dbReference type="PANTHER" id="PTHR24223:SF464">
    <property type="entry name" value="ABC-TYPE TRANSPORTER CICA"/>
    <property type="match status" value="1"/>
</dbReference>
<feature type="region of interest" description="Disordered" evidence="8">
    <location>
        <begin position="298"/>
        <end position="326"/>
    </location>
</feature>
<dbReference type="PROSITE" id="PS00211">
    <property type="entry name" value="ABC_TRANSPORTER_1"/>
    <property type="match status" value="2"/>
</dbReference>
<feature type="transmembrane region" description="Helical" evidence="9">
    <location>
        <begin position="925"/>
        <end position="949"/>
    </location>
</feature>
<dbReference type="PANTHER" id="PTHR24223">
    <property type="entry name" value="ATP-BINDING CASSETTE SUB-FAMILY C"/>
    <property type="match status" value="1"/>
</dbReference>
<sequence>MADKDEKTNITAPDPQAAAVEPVTPREPEDATFAIDIDKVDEKDENSDFDEKNIRPELRATKSHATDTSVATTTAAQRLPESKPWYKTPNPLKWGGIPPVPDEKIVSREYKAGFLSLLTFQWMAPLMSAGYKRQLEPNDIWAVNPDRATDVMTDKLKASFKKHIDKGGKYPLLWALHETYFFEFWLGGMLQLASTVFQVMSPFTLRYLIQFANDAYAASQQGLPPPAIGRGIGLVIGVTVMQILHSLGTNHFIYRGMMIGGQSRAVLISVIFEKAMSLSGRAKAGGLKDATAAAAANAPPVDEKGKKKAKKNAKKGETKGPGVSGDGTGWGNGRIVNLMSVDTYRIDQASALFHLTWTAPISCIITLVVLLINLSYSALAGFALLVAGIPLLTRAIRSLFKRRKSINKVTDQRVSLTQEILQSVRFVKYFGWETAFLDRLKEIRKREIHAIQILLAIRNAINAVSLSLPIFASMLSFVTYAKTNNALNPAEVFSSLALFNGLRIPLNLLPLVLGQVVDAWSSLKRIQEFLLAEEQEEDVVFKPEGENALEMTNASFTWERTATQESEKTVAGAAKGGKKVATQTPAPAKNISKPDEPLASSGDSTGDGASTLVEEEREPFKLQDINFEIKRDELVAVIGTVGSGKTSLLAALAGDMRKTSGEVVLGASRAFCPQYAWIQNATVRDNILFGKDMDRAWYQEVINACALRPDLAMLPNGDLTEIGERGITISGGQKQRLNIARAIYFDSDIVLMDDPLSAVDAHVGRHIFDNAILGLLKGKCRILATHQLWVLNRCDRVIWMEGGKIQAVDTFDNLMRDHRGFQQLLETTAQEEKEDETAPTNLAEAPQGDKKKNKKGAALMQQEERAVASVPWKVYGDFIRASGSIFNAPFLIFLLILSQGANIMTSLWLSYWTSKRYPLSDGQYIGIYAGLGALQAILMFVFSLLLSILGTKSSKVMLRQAVTRVLRAPMSFFDTTPLGRITNRFSRDVDVMDNNLTDAMRMYFFTLAMILSVFALIIAFFHYFAIALGPLFVFFILASSYYRASAREVKRFESVLRSTVFAKFGEGLSGVASIRAYGLKTHFIADLRKSIDEMNAAYYLTFSNQRWLSTRLDLIGNLLVFTVGILVVTSRFSVPPSIGGLVLSYILGIVQMIQFTVRQLAEVENGMNAVERIQYYGTQLEEEAPLHTIEVRPEWPEKGEIVFDNVEMRYRANLPLVLSGLSMHVQGGERIGIVGRTGAGKSSIMSTLFRLVELSGGHITIDGVDISTIGLHDLRSRLAIIPQDPTLFRGTVRSNLDPFNEHTDLELWSALRQADLVPADANLEDPRSKESSSIHLDSVVEEDGLNFSLGQRQLMALARALVRGSRIIVCDEATSSVDMETDDKIQNTIATSFRGRTLLCIAHRLRTIIGYDRICVMDAGRIAELDTPLALWQREGGIFRSMCDRSGIRLEDIRGASEGTAALEIQAGRSKRDAEALIIPAPPVIQSSLLLLLFVSTTPPGARKPWTAKRSVRLPPDLDLVGSRRVDAPWYAVRLVASRDGGRNPGGRDMSYASRQLGLDSLGSEISVDIEIPDIWGYANPVSFPLSRGTFNQTTSGDGHTIRTCDVALGPLGSIYIVKVKWADDIGPALSLSGRVHFRRNPYIRFSMQKHIVSGCRDDMYKELQLEASDVEAKTKCHRRIVVTKTPSLMLRHACRGVQGQNTTRQPPLRSSPAGTEKSAQPHWMMIKNSIPNQ</sequence>
<evidence type="ECO:0000256" key="7">
    <source>
        <dbReference type="ARBA" id="ARBA00023136"/>
    </source>
</evidence>
<dbReference type="KEGG" id="clup:CLUP02_07853"/>
<dbReference type="RefSeq" id="XP_049143988.1">
    <property type="nucleotide sequence ID" value="XM_049286845.1"/>
</dbReference>
<keyword evidence="4" id="KW-0547">Nucleotide-binding</keyword>
<dbReference type="SUPFAM" id="SSF52540">
    <property type="entry name" value="P-loop containing nucleoside triphosphate hydrolases"/>
    <property type="match status" value="2"/>
</dbReference>
<feature type="region of interest" description="Disordered" evidence="8">
    <location>
        <begin position="1697"/>
        <end position="1734"/>
    </location>
</feature>
<feature type="compositionally biased region" description="Low complexity" evidence="8">
    <location>
        <begin position="598"/>
        <end position="612"/>
    </location>
</feature>
<dbReference type="GO" id="GO:0140359">
    <property type="term" value="F:ABC-type transporter activity"/>
    <property type="evidence" value="ECO:0007669"/>
    <property type="project" value="InterPro"/>
</dbReference>
<keyword evidence="6 9" id="KW-1133">Transmembrane helix</keyword>
<evidence type="ECO:0000256" key="3">
    <source>
        <dbReference type="ARBA" id="ARBA00022692"/>
    </source>
</evidence>
<dbReference type="EMBL" id="CP019476">
    <property type="protein sequence ID" value="UQC82365.1"/>
    <property type="molecule type" value="Genomic_DNA"/>
</dbReference>
<dbReference type="CDD" id="cd18597">
    <property type="entry name" value="ABC_6TM_YOR1_D1_like"/>
    <property type="match status" value="1"/>
</dbReference>
<dbReference type="SUPFAM" id="SSF90123">
    <property type="entry name" value="ABC transporter transmembrane region"/>
    <property type="match status" value="2"/>
</dbReference>
<feature type="region of interest" description="Disordered" evidence="8">
    <location>
        <begin position="560"/>
        <end position="615"/>
    </location>
</feature>
<evidence type="ECO:0000256" key="8">
    <source>
        <dbReference type="SAM" id="MobiDB-lite"/>
    </source>
</evidence>
<feature type="domain" description="ABC transmembrane type-1" evidence="11">
    <location>
        <begin position="185"/>
        <end position="518"/>
    </location>
</feature>
<dbReference type="PROSITE" id="PS50893">
    <property type="entry name" value="ABC_TRANSPORTER_2"/>
    <property type="match status" value="2"/>
</dbReference>
<feature type="transmembrane region" description="Helical" evidence="9">
    <location>
        <begin position="890"/>
        <end position="913"/>
    </location>
</feature>
<gene>
    <name evidence="12" type="ORF">CLUP02_07853</name>
</gene>
<keyword evidence="3 9" id="KW-0812">Transmembrane</keyword>
<evidence type="ECO:0000256" key="2">
    <source>
        <dbReference type="ARBA" id="ARBA00022448"/>
    </source>
</evidence>
<dbReference type="InterPro" id="IPR003593">
    <property type="entry name" value="AAA+_ATPase"/>
</dbReference>
<feature type="region of interest" description="Disordered" evidence="8">
    <location>
        <begin position="829"/>
        <end position="856"/>
    </location>
</feature>
<evidence type="ECO:0000313" key="12">
    <source>
        <dbReference type="EMBL" id="UQC82365.1"/>
    </source>
</evidence>
<evidence type="ECO:0000259" key="10">
    <source>
        <dbReference type="PROSITE" id="PS50893"/>
    </source>
</evidence>
<dbReference type="PROSITE" id="PS50929">
    <property type="entry name" value="ABC_TM1F"/>
    <property type="match status" value="2"/>
</dbReference>
<feature type="transmembrane region" description="Helical" evidence="9">
    <location>
        <begin position="1002"/>
        <end position="1021"/>
    </location>
</feature>
<evidence type="ECO:0000256" key="4">
    <source>
        <dbReference type="ARBA" id="ARBA00022741"/>
    </source>
</evidence>
<evidence type="ECO:0000313" key="13">
    <source>
        <dbReference type="Proteomes" id="UP000830671"/>
    </source>
</evidence>
<dbReference type="FunFam" id="3.40.50.300:FF:000565">
    <property type="entry name" value="ABC bile acid transporter"/>
    <property type="match status" value="1"/>
</dbReference>
<reference evidence="12" key="1">
    <citation type="journal article" date="2021" name="Mol. Plant Microbe Interact.">
        <title>Complete Genome Sequence of the Plant-Pathogenic Fungus Colletotrichum lupini.</title>
        <authorList>
            <person name="Baroncelli R."/>
            <person name="Pensec F."/>
            <person name="Da Lio D."/>
            <person name="Boufleur T."/>
            <person name="Vicente I."/>
            <person name="Sarrocco S."/>
            <person name="Picot A."/>
            <person name="Baraldi E."/>
            <person name="Sukno S."/>
            <person name="Thon M."/>
            <person name="Le Floch G."/>
        </authorList>
    </citation>
    <scope>NUCLEOTIDE SEQUENCE</scope>
    <source>
        <strain evidence="12">IMI 504893</strain>
    </source>
</reference>
<feature type="region of interest" description="Disordered" evidence="8">
    <location>
        <begin position="1"/>
        <end position="29"/>
    </location>
</feature>
<feature type="transmembrane region" description="Helical" evidence="9">
    <location>
        <begin position="352"/>
        <end position="372"/>
    </location>
</feature>
<feature type="domain" description="ABC transporter" evidence="10">
    <location>
        <begin position="607"/>
        <end position="827"/>
    </location>
</feature>
<dbReference type="CDD" id="cd03244">
    <property type="entry name" value="ABCC_MRP_domain2"/>
    <property type="match status" value="1"/>
</dbReference>
<dbReference type="InterPro" id="IPR050173">
    <property type="entry name" value="ABC_transporter_C-like"/>
</dbReference>
<dbReference type="Pfam" id="PF00664">
    <property type="entry name" value="ABC_membrane"/>
    <property type="match status" value="2"/>
</dbReference>
<dbReference type="CDD" id="cd18606">
    <property type="entry name" value="ABC_6TM_YOR1_D2_like"/>
    <property type="match status" value="1"/>
</dbReference>
<dbReference type="InterPro" id="IPR036640">
    <property type="entry name" value="ABC1_TM_sf"/>
</dbReference>
<feature type="transmembrane region" description="Helical" evidence="9">
    <location>
        <begin position="180"/>
        <end position="200"/>
    </location>
</feature>
<evidence type="ECO:0000256" key="9">
    <source>
        <dbReference type="SAM" id="Phobius"/>
    </source>
</evidence>
<dbReference type="GO" id="GO:0016887">
    <property type="term" value="F:ATP hydrolysis activity"/>
    <property type="evidence" value="ECO:0007669"/>
    <property type="project" value="InterPro"/>
</dbReference>
<proteinExistence type="predicted"/>
<dbReference type="SMART" id="SM00382">
    <property type="entry name" value="AAA"/>
    <property type="match status" value="2"/>
</dbReference>